<dbReference type="AlphaFoldDB" id="A0AAP0JMZ4"/>
<proteinExistence type="predicted"/>
<sequence>MAEWIGRLKSLHSPKILRDEVIVNNDNIADEMTCGTQLGAGRPSCRPALASMVVIWKMGRYNFLD</sequence>
<gene>
    <name evidence="1" type="ORF">Syun_015488</name>
</gene>
<protein>
    <submittedName>
        <fullName evidence="1">Uncharacterized protein</fullName>
    </submittedName>
</protein>
<accession>A0AAP0JMZ4</accession>
<dbReference type="EMBL" id="JBBNAF010000006">
    <property type="protein sequence ID" value="KAK9136158.1"/>
    <property type="molecule type" value="Genomic_DNA"/>
</dbReference>
<evidence type="ECO:0000313" key="2">
    <source>
        <dbReference type="Proteomes" id="UP001420932"/>
    </source>
</evidence>
<evidence type="ECO:0000313" key="1">
    <source>
        <dbReference type="EMBL" id="KAK9136158.1"/>
    </source>
</evidence>
<keyword evidence="2" id="KW-1185">Reference proteome</keyword>
<reference evidence="1 2" key="1">
    <citation type="submission" date="2024-01" db="EMBL/GenBank/DDBJ databases">
        <title>Genome assemblies of Stephania.</title>
        <authorList>
            <person name="Yang L."/>
        </authorList>
    </citation>
    <scope>NUCLEOTIDE SEQUENCE [LARGE SCALE GENOMIC DNA]</scope>
    <source>
        <strain evidence="1">YNDBR</strain>
        <tissue evidence="1">Leaf</tissue>
    </source>
</reference>
<name>A0AAP0JMZ4_9MAGN</name>
<dbReference type="Proteomes" id="UP001420932">
    <property type="component" value="Unassembled WGS sequence"/>
</dbReference>
<organism evidence="1 2">
    <name type="scientific">Stephania yunnanensis</name>
    <dbReference type="NCBI Taxonomy" id="152371"/>
    <lineage>
        <taxon>Eukaryota</taxon>
        <taxon>Viridiplantae</taxon>
        <taxon>Streptophyta</taxon>
        <taxon>Embryophyta</taxon>
        <taxon>Tracheophyta</taxon>
        <taxon>Spermatophyta</taxon>
        <taxon>Magnoliopsida</taxon>
        <taxon>Ranunculales</taxon>
        <taxon>Menispermaceae</taxon>
        <taxon>Menispermoideae</taxon>
        <taxon>Cissampelideae</taxon>
        <taxon>Stephania</taxon>
    </lineage>
</organism>
<comment type="caution">
    <text evidence="1">The sequence shown here is derived from an EMBL/GenBank/DDBJ whole genome shotgun (WGS) entry which is preliminary data.</text>
</comment>